<comment type="catalytic activity">
    <reaction evidence="8">
        <text>nicotinate beta-D-ribonucleotide + ATP + H(+) = deamido-NAD(+) + diphosphate</text>
        <dbReference type="Rhea" id="RHEA:22860"/>
        <dbReference type="ChEBI" id="CHEBI:15378"/>
        <dbReference type="ChEBI" id="CHEBI:30616"/>
        <dbReference type="ChEBI" id="CHEBI:33019"/>
        <dbReference type="ChEBI" id="CHEBI:57502"/>
        <dbReference type="ChEBI" id="CHEBI:58437"/>
        <dbReference type="EC" id="2.7.7.18"/>
    </reaction>
</comment>
<evidence type="ECO:0000256" key="1">
    <source>
        <dbReference type="ARBA" id="ARBA00022642"/>
    </source>
</evidence>
<protein>
    <recommendedName>
        <fullName evidence="8">Nicotinamide-nucleotide adenylyltransferase</fullName>
        <ecNumber evidence="8">2.7.7.1</ecNumber>
        <ecNumber evidence="8">2.7.7.18</ecNumber>
    </recommendedName>
</protein>
<evidence type="ECO:0000256" key="4">
    <source>
        <dbReference type="ARBA" id="ARBA00022741"/>
    </source>
</evidence>
<dbReference type="EMBL" id="SKBQ01000029">
    <property type="protein sequence ID" value="TPX14308.1"/>
    <property type="molecule type" value="Genomic_DNA"/>
</dbReference>
<dbReference type="AlphaFoldDB" id="A0A507BBT7"/>
<dbReference type="GO" id="GO:0004515">
    <property type="term" value="F:nicotinate-nucleotide adenylyltransferase activity"/>
    <property type="evidence" value="ECO:0007669"/>
    <property type="project" value="UniProtKB-EC"/>
</dbReference>
<name>A0A507BBT7_9PEZI</name>
<dbReference type="GO" id="GO:0005524">
    <property type="term" value="F:ATP binding"/>
    <property type="evidence" value="ECO:0007669"/>
    <property type="project" value="UniProtKB-KW"/>
</dbReference>
<gene>
    <name evidence="11" type="ORF">E0L32_005504</name>
</gene>
<dbReference type="EC" id="2.7.7.1" evidence="8"/>
<evidence type="ECO:0000256" key="8">
    <source>
        <dbReference type="RuleBase" id="RU362021"/>
    </source>
</evidence>
<dbReference type="InParanoid" id="A0A507BBT7"/>
<dbReference type="GO" id="GO:0009435">
    <property type="term" value="P:NAD+ biosynthetic process"/>
    <property type="evidence" value="ECO:0007669"/>
    <property type="project" value="UniProtKB-UniPathway"/>
</dbReference>
<evidence type="ECO:0000256" key="7">
    <source>
        <dbReference type="ARBA" id="ARBA00049001"/>
    </source>
</evidence>
<keyword evidence="3 8" id="KW-0548">Nucleotidyltransferase</keyword>
<keyword evidence="12" id="KW-1185">Reference proteome</keyword>
<dbReference type="InterPro" id="IPR005248">
    <property type="entry name" value="NadD/NMNAT"/>
</dbReference>
<feature type="domain" description="Cytidyltransferase-like" evidence="10">
    <location>
        <begin position="86"/>
        <end position="277"/>
    </location>
</feature>
<evidence type="ECO:0000256" key="3">
    <source>
        <dbReference type="ARBA" id="ARBA00022695"/>
    </source>
</evidence>
<keyword evidence="2 8" id="KW-0808">Transferase</keyword>
<organism evidence="11 12">
    <name type="scientific">Thyridium curvatum</name>
    <dbReference type="NCBI Taxonomy" id="1093900"/>
    <lineage>
        <taxon>Eukaryota</taxon>
        <taxon>Fungi</taxon>
        <taxon>Dikarya</taxon>
        <taxon>Ascomycota</taxon>
        <taxon>Pezizomycotina</taxon>
        <taxon>Sordariomycetes</taxon>
        <taxon>Sordariomycetidae</taxon>
        <taxon>Thyridiales</taxon>
        <taxon>Thyridiaceae</taxon>
        <taxon>Thyridium</taxon>
    </lineage>
</organism>
<evidence type="ECO:0000256" key="6">
    <source>
        <dbReference type="ARBA" id="ARBA00023027"/>
    </source>
</evidence>
<feature type="region of interest" description="Disordered" evidence="9">
    <location>
        <begin position="1"/>
        <end position="34"/>
    </location>
</feature>
<dbReference type="PANTHER" id="PTHR12039:SF0">
    <property type="entry name" value="NICOTINAMIDE-NUCLEOTIDE ADENYLYLTRANSFERASE"/>
    <property type="match status" value="1"/>
</dbReference>
<dbReference type="FunCoup" id="A0A507BBT7">
    <property type="interactions" value="496"/>
</dbReference>
<evidence type="ECO:0000313" key="11">
    <source>
        <dbReference type="EMBL" id="TPX14308.1"/>
    </source>
</evidence>
<comment type="similarity">
    <text evidence="8">Belongs to the eukaryotic NMN adenylyltransferase family.</text>
</comment>
<keyword evidence="1 8" id="KW-0662">Pyridine nucleotide biosynthesis</keyword>
<dbReference type="EC" id="2.7.7.18" evidence="8"/>
<keyword evidence="4 8" id="KW-0547">Nucleotide-binding</keyword>
<sequence>MHLLPALDSPTSSLAATTGNNRAQPRKDAGASAAMTMNSKPELVAEAQAAEPNAPPGWSMAAPYKFPIDKLKRRTTHADFNPLVLVACGSFSPITMLHVQMFEMSAKYIEEHPQFEVVGNYLSPVSDSYTAKALTPAYHRLAMCELAVKDTDIMVDPWEASRRDEQGKPVYTRTADALAHFDHEINNVLGGIQAPDGTYKRARVALLIGADVAMTMGDPKVWAPADIDAIFEDFGVFIVERPAQADIEKVLVPLKKYKKVWVVPSFINDVSSTKVRAHLKNGHSVRDSVDELVIDYISNNGLYQGPGR</sequence>
<dbReference type="InterPro" id="IPR051182">
    <property type="entry name" value="Euk_NMN_adenylyltrnsfrase"/>
</dbReference>
<dbReference type="InterPro" id="IPR004821">
    <property type="entry name" value="Cyt_trans-like"/>
</dbReference>
<dbReference type="UniPathway" id="UPA00253">
    <property type="reaction ID" value="UER00600"/>
</dbReference>
<feature type="compositionally biased region" description="Polar residues" evidence="9">
    <location>
        <begin position="9"/>
        <end position="23"/>
    </location>
</feature>
<dbReference type="GeneID" id="41972951"/>
<evidence type="ECO:0000256" key="9">
    <source>
        <dbReference type="SAM" id="MobiDB-lite"/>
    </source>
</evidence>
<dbReference type="PANTHER" id="PTHR12039">
    <property type="entry name" value="NICOTINAMIDE MONONUCLEOTIDE ADENYLYLTRANSFERASE"/>
    <property type="match status" value="1"/>
</dbReference>
<dbReference type="STRING" id="1093900.A0A507BBT7"/>
<keyword evidence="6 8" id="KW-0520">NAD</keyword>
<comment type="pathway">
    <text evidence="8">Cofactor biosynthesis; NAD(+) biosynthesis; NAD(+) from nicotinamide D-ribonucleotide: step 1/1.</text>
</comment>
<evidence type="ECO:0000256" key="5">
    <source>
        <dbReference type="ARBA" id="ARBA00022840"/>
    </source>
</evidence>
<dbReference type="Gene3D" id="3.40.50.620">
    <property type="entry name" value="HUPs"/>
    <property type="match status" value="1"/>
</dbReference>
<dbReference type="Pfam" id="PF01467">
    <property type="entry name" value="CTP_transf_like"/>
    <property type="match status" value="1"/>
</dbReference>
<dbReference type="SUPFAM" id="SSF52374">
    <property type="entry name" value="Nucleotidylyl transferase"/>
    <property type="match status" value="1"/>
</dbReference>
<dbReference type="Proteomes" id="UP000319257">
    <property type="component" value="Unassembled WGS sequence"/>
</dbReference>
<dbReference type="NCBIfam" id="TIGR00482">
    <property type="entry name" value="nicotinate (nicotinamide) nucleotide adenylyltransferase"/>
    <property type="match status" value="1"/>
</dbReference>
<comment type="caution">
    <text evidence="11">The sequence shown here is derived from an EMBL/GenBank/DDBJ whole genome shotgun (WGS) entry which is preliminary data.</text>
</comment>
<evidence type="ECO:0000313" key="12">
    <source>
        <dbReference type="Proteomes" id="UP000319257"/>
    </source>
</evidence>
<evidence type="ECO:0000259" key="10">
    <source>
        <dbReference type="Pfam" id="PF01467"/>
    </source>
</evidence>
<evidence type="ECO:0000256" key="2">
    <source>
        <dbReference type="ARBA" id="ARBA00022679"/>
    </source>
</evidence>
<accession>A0A507BBT7</accession>
<proteinExistence type="inferred from homology"/>
<reference evidence="11 12" key="1">
    <citation type="submission" date="2019-06" db="EMBL/GenBank/DDBJ databases">
        <title>Draft genome sequence of the filamentous fungus Phialemoniopsis curvata isolated from diesel fuel.</title>
        <authorList>
            <person name="Varaljay V.A."/>
            <person name="Lyon W.J."/>
            <person name="Crouch A.L."/>
            <person name="Drake C.E."/>
            <person name="Hollomon J.M."/>
            <person name="Nadeau L.J."/>
            <person name="Nunn H.S."/>
            <person name="Stevenson B.S."/>
            <person name="Bojanowski C.L."/>
            <person name="Crookes-Goodson W.J."/>
        </authorList>
    </citation>
    <scope>NUCLEOTIDE SEQUENCE [LARGE SCALE GENOMIC DNA]</scope>
    <source>
        <strain evidence="11 12">D216</strain>
    </source>
</reference>
<dbReference type="GO" id="GO:0000309">
    <property type="term" value="F:nicotinamide-nucleotide adenylyltransferase activity"/>
    <property type="evidence" value="ECO:0007669"/>
    <property type="project" value="UniProtKB-EC"/>
</dbReference>
<dbReference type="RefSeq" id="XP_030996019.1">
    <property type="nucleotide sequence ID" value="XM_031140033.1"/>
</dbReference>
<keyword evidence="5 8" id="KW-0067">ATP-binding</keyword>
<comment type="catalytic activity">
    <reaction evidence="7 8">
        <text>beta-nicotinamide D-ribonucleotide + ATP + H(+) = diphosphate + NAD(+)</text>
        <dbReference type="Rhea" id="RHEA:21360"/>
        <dbReference type="ChEBI" id="CHEBI:14649"/>
        <dbReference type="ChEBI" id="CHEBI:15378"/>
        <dbReference type="ChEBI" id="CHEBI:30616"/>
        <dbReference type="ChEBI" id="CHEBI:33019"/>
        <dbReference type="ChEBI" id="CHEBI:57540"/>
        <dbReference type="EC" id="2.7.7.1"/>
    </reaction>
</comment>
<dbReference type="OrthoDB" id="422187at2759"/>
<dbReference type="InterPro" id="IPR014729">
    <property type="entry name" value="Rossmann-like_a/b/a_fold"/>
</dbReference>